<dbReference type="CDD" id="cd00090">
    <property type="entry name" value="HTH_ARSR"/>
    <property type="match status" value="1"/>
</dbReference>
<dbReference type="PANTHER" id="PTHR30154">
    <property type="entry name" value="LEUCINE-RESPONSIVE REGULATORY PROTEIN"/>
    <property type="match status" value="1"/>
</dbReference>
<reference evidence="5" key="2">
    <citation type="submission" date="2020-09" db="EMBL/GenBank/DDBJ databases">
        <authorList>
            <person name="Sun Q."/>
            <person name="Zhou Y."/>
        </authorList>
    </citation>
    <scope>NUCLEOTIDE SEQUENCE</scope>
    <source>
        <strain evidence="5">CGMCC 1.15762</strain>
    </source>
</reference>
<keyword evidence="1" id="KW-0805">Transcription regulation</keyword>
<organism evidence="5 6">
    <name type="scientific">Salipiger pallidus</name>
    <dbReference type="NCBI Taxonomy" id="1775170"/>
    <lineage>
        <taxon>Bacteria</taxon>
        <taxon>Pseudomonadati</taxon>
        <taxon>Pseudomonadota</taxon>
        <taxon>Alphaproteobacteria</taxon>
        <taxon>Rhodobacterales</taxon>
        <taxon>Roseobacteraceae</taxon>
        <taxon>Salipiger</taxon>
    </lineage>
</organism>
<protein>
    <submittedName>
        <fullName evidence="5">ArsR family transcriptional regulator</fullName>
    </submittedName>
</protein>
<proteinExistence type="predicted"/>
<evidence type="ECO:0000313" key="6">
    <source>
        <dbReference type="Proteomes" id="UP000617145"/>
    </source>
</evidence>
<dbReference type="Gene3D" id="3.30.70.920">
    <property type="match status" value="1"/>
</dbReference>
<dbReference type="Proteomes" id="UP000617145">
    <property type="component" value="Unassembled WGS sequence"/>
</dbReference>
<dbReference type="InterPro" id="IPR019888">
    <property type="entry name" value="Tscrpt_reg_AsnC-like"/>
</dbReference>
<dbReference type="EMBL" id="BMJV01000004">
    <property type="protein sequence ID" value="GGG72561.1"/>
    <property type="molecule type" value="Genomic_DNA"/>
</dbReference>
<gene>
    <name evidence="5" type="primary">lrp</name>
    <name evidence="5" type="ORF">GCM10011415_20810</name>
</gene>
<dbReference type="InterPro" id="IPR011991">
    <property type="entry name" value="ArsR-like_HTH"/>
</dbReference>
<evidence type="ECO:0000256" key="3">
    <source>
        <dbReference type="ARBA" id="ARBA00023163"/>
    </source>
</evidence>
<keyword evidence="3" id="KW-0804">Transcription</keyword>
<dbReference type="SUPFAM" id="SSF54909">
    <property type="entry name" value="Dimeric alpha+beta barrel"/>
    <property type="match status" value="1"/>
</dbReference>
<dbReference type="PANTHER" id="PTHR30154:SF34">
    <property type="entry name" value="TRANSCRIPTIONAL REGULATOR AZLB"/>
    <property type="match status" value="1"/>
</dbReference>
<evidence type="ECO:0000256" key="2">
    <source>
        <dbReference type="ARBA" id="ARBA00023125"/>
    </source>
</evidence>
<evidence type="ECO:0000256" key="1">
    <source>
        <dbReference type="ARBA" id="ARBA00023015"/>
    </source>
</evidence>
<sequence length="156" mass="17991">MTKTLDQTDRRILTILQQDARLSADALAERVGASRSSIQRRLKRLNETGVIAKEVAQIDPEQVDDQMTFVVEVELERERVDLLDEFKRSMMALDEVQQCYYVTGQADFVLIVLAKDMKDYDRLTRQVFVENPNIRRFATSVVVDRVKASLRVPITD</sequence>
<name>A0A8J2ZJI9_9RHOB</name>
<dbReference type="Pfam" id="PF13412">
    <property type="entry name" value="HTH_24"/>
    <property type="match status" value="1"/>
</dbReference>
<reference evidence="5" key="1">
    <citation type="journal article" date="2014" name="Int. J. Syst. Evol. Microbiol.">
        <title>Complete genome sequence of Corynebacterium casei LMG S-19264T (=DSM 44701T), isolated from a smear-ripened cheese.</title>
        <authorList>
            <consortium name="US DOE Joint Genome Institute (JGI-PGF)"/>
            <person name="Walter F."/>
            <person name="Albersmeier A."/>
            <person name="Kalinowski J."/>
            <person name="Ruckert C."/>
        </authorList>
    </citation>
    <scope>NUCLEOTIDE SEQUENCE</scope>
    <source>
        <strain evidence="5">CGMCC 1.15762</strain>
    </source>
</reference>
<dbReference type="GO" id="GO:0043565">
    <property type="term" value="F:sequence-specific DNA binding"/>
    <property type="evidence" value="ECO:0007669"/>
    <property type="project" value="InterPro"/>
</dbReference>
<comment type="caution">
    <text evidence="5">The sequence shown here is derived from an EMBL/GenBank/DDBJ whole genome shotgun (WGS) entry which is preliminary data.</text>
</comment>
<dbReference type="SMART" id="SM00344">
    <property type="entry name" value="HTH_ASNC"/>
    <property type="match status" value="1"/>
</dbReference>
<dbReference type="PROSITE" id="PS50956">
    <property type="entry name" value="HTH_ASNC_2"/>
    <property type="match status" value="1"/>
</dbReference>
<evidence type="ECO:0000313" key="5">
    <source>
        <dbReference type="EMBL" id="GGG72561.1"/>
    </source>
</evidence>
<dbReference type="AlphaFoldDB" id="A0A8J2ZJI9"/>
<dbReference type="Pfam" id="PF01037">
    <property type="entry name" value="AsnC_trans_reg"/>
    <property type="match status" value="1"/>
</dbReference>
<dbReference type="Gene3D" id="1.10.10.10">
    <property type="entry name" value="Winged helix-like DNA-binding domain superfamily/Winged helix DNA-binding domain"/>
    <property type="match status" value="1"/>
</dbReference>
<evidence type="ECO:0000259" key="4">
    <source>
        <dbReference type="PROSITE" id="PS50956"/>
    </source>
</evidence>
<dbReference type="InterPro" id="IPR000485">
    <property type="entry name" value="AsnC-type_HTH_dom"/>
</dbReference>
<dbReference type="RefSeq" id="WP_188790172.1">
    <property type="nucleotide sequence ID" value="NZ_BMJV01000004.1"/>
</dbReference>
<dbReference type="PRINTS" id="PR00033">
    <property type="entry name" value="HTHASNC"/>
</dbReference>
<dbReference type="SUPFAM" id="SSF46785">
    <property type="entry name" value="Winged helix' DNA-binding domain"/>
    <property type="match status" value="1"/>
</dbReference>
<dbReference type="GO" id="GO:0006355">
    <property type="term" value="P:regulation of DNA-templated transcription"/>
    <property type="evidence" value="ECO:0007669"/>
    <property type="project" value="UniProtKB-ARBA"/>
</dbReference>
<dbReference type="InterPro" id="IPR019887">
    <property type="entry name" value="Tscrpt_reg_AsnC/Lrp_C"/>
</dbReference>
<dbReference type="GO" id="GO:0043200">
    <property type="term" value="P:response to amino acid"/>
    <property type="evidence" value="ECO:0007669"/>
    <property type="project" value="TreeGrafter"/>
</dbReference>
<dbReference type="InterPro" id="IPR036390">
    <property type="entry name" value="WH_DNA-bd_sf"/>
</dbReference>
<feature type="domain" description="HTH asnC-type" evidence="4">
    <location>
        <begin position="5"/>
        <end position="67"/>
    </location>
</feature>
<accession>A0A8J2ZJI9</accession>
<keyword evidence="2" id="KW-0238">DNA-binding</keyword>
<dbReference type="GO" id="GO:0005829">
    <property type="term" value="C:cytosol"/>
    <property type="evidence" value="ECO:0007669"/>
    <property type="project" value="TreeGrafter"/>
</dbReference>
<keyword evidence="6" id="KW-1185">Reference proteome</keyword>
<dbReference type="InterPro" id="IPR011008">
    <property type="entry name" value="Dimeric_a/b-barrel"/>
</dbReference>
<dbReference type="InterPro" id="IPR036388">
    <property type="entry name" value="WH-like_DNA-bd_sf"/>
</dbReference>